<dbReference type="EMBL" id="CP097160">
    <property type="protein sequence ID" value="UQN13768.1"/>
    <property type="molecule type" value="Genomic_DNA"/>
</dbReference>
<name>A0ABY4MXP6_9MICO</name>
<dbReference type="PANTHER" id="PTHR33361:SF2">
    <property type="entry name" value="DUF885 DOMAIN-CONTAINING PROTEIN"/>
    <property type="match status" value="1"/>
</dbReference>
<dbReference type="Pfam" id="PF05960">
    <property type="entry name" value="DUF885"/>
    <property type="match status" value="1"/>
</dbReference>
<gene>
    <name evidence="1" type="ORF">M3M28_06650</name>
</gene>
<accession>A0ABY4MXP6</accession>
<protein>
    <submittedName>
        <fullName evidence="1">DUF885 domain-containing protein</fullName>
    </submittedName>
</protein>
<sequence length="557" mass="61948">MTHREPTEIDALAERFVDATTALQPESRVYRGSAGDKTEYQDYSPNGVAALGELYAATRRELADLEAVDDVDVVTKLDLDRVLELGDQRINAGWYQRDLNNLASPLQEIRDIFDLMPTDSDDDWHDIAGRMANVGGAVDGYIASLREGLRRGNTPAARQVEIGARQLDEFVAGAGFFHDLAGRGAAASGVNAGALTAGAEAATESFARLRGFLSDELAPEARTDDAVGRDLYELASREFLGARIDLDEYYEWGIEELERMRVEQEAIAREILPGATVAEAIAHLEERAEHRLNGTDELQRWMQRTADEAVAALNGTHFDIPEPVQRIECVIAPTQTGGIYYTGPSDDFSRAGRMWWSVPEGVTEFDTWRELTTVYHEGVPGHHLQIGQAVYLRDSLNSWRREAWTSGHGEGWALYAEQLMDQLGYLTTPADRLGMLDGQRMRAARVVLDIGVHLGKQMPGGGAWTFESALQFMSTNVNMTAPFVKFEVERYFGWPGQAPAYKIGQRVWEDLRDEIAQLEGDRFDLKEFHRRALGIGGCGLDTLRTAVRRLYTDGASR</sequence>
<dbReference type="InterPro" id="IPR010281">
    <property type="entry name" value="DUF885"/>
</dbReference>
<reference evidence="1" key="1">
    <citation type="submission" date="2022-05" db="EMBL/GenBank/DDBJ databases">
        <title>Complete genome sequence of toluene-degrading Gulosibacter sediminis strain ACHW.36C.</title>
        <authorList>
            <person name="Wai A.C."/>
            <person name="Lai G.K."/>
            <person name="Griffin S.D."/>
            <person name="Leung F.C."/>
        </authorList>
    </citation>
    <scope>NUCLEOTIDE SEQUENCE [LARGE SCALE GENOMIC DNA]</scope>
    <source>
        <strain evidence="1">ACHW.36C</strain>
    </source>
</reference>
<evidence type="ECO:0000313" key="1">
    <source>
        <dbReference type="EMBL" id="UQN13768.1"/>
    </source>
</evidence>
<organism evidence="1">
    <name type="scientific">Gulosibacter sediminis</name>
    <dbReference type="NCBI Taxonomy" id="1729695"/>
    <lineage>
        <taxon>Bacteria</taxon>
        <taxon>Bacillati</taxon>
        <taxon>Actinomycetota</taxon>
        <taxon>Actinomycetes</taxon>
        <taxon>Micrococcales</taxon>
        <taxon>Microbacteriaceae</taxon>
        <taxon>Gulosibacter</taxon>
    </lineage>
</organism>
<dbReference type="PANTHER" id="PTHR33361">
    <property type="entry name" value="GLR0591 PROTEIN"/>
    <property type="match status" value="1"/>
</dbReference>
<proteinExistence type="predicted"/>